<dbReference type="Proteomes" id="UP000789570">
    <property type="component" value="Unassembled WGS sequence"/>
</dbReference>
<dbReference type="OrthoDB" id="10560931at2759"/>
<protein>
    <submittedName>
        <fullName evidence="1">14977_t:CDS:1</fullName>
    </submittedName>
</protein>
<gene>
    <name evidence="1" type="ORF">FCALED_LOCUS16876</name>
</gene>
<evidence type="ECO:0000313" key="1">
    <source>
        <dbReference type="EMBL" id="CAG8760148.1"/>
    </source>
</evidence>
<evidence type="ECO:0000313" key="2">
    <source>
        <dbReference type="Proteomes" id="UP000789570"/>
    </source>
</evidence>
<accession>A0A9N9J159</accession>
<comment type="caution">
    <text evidence="1">The sequence shown here is derived from an EMBL/GenBank/DDBJ whole genome shotgun (WGS) entry which is preliminary data.</text>
</comment>
<proteinExistence type="predicted"/>
<organism evidence="1 2">
    <name type="scientific">Funneliformis caledonium</name>
    <dbReference type="NCBI Taxonomy" id="1117310"/>
    <lineage>
        <taxon>Eukaryota</taxon>
        <taxon>Fungi</taxon>
        <taxon>Fungi incertae sedis</taxon>
        <taxon>Mucoromycota</taxon>
        <taxon>Glomeromycotina</taxon>
        <taxon>Glomeromycetes</taxon>
        <taxon>Glomerales</taxon>
        <taxon>Glomeraceae</taxon>
        <taxon>Funneliformis</taxon>
    </lineage>
</organism>
<dbReference type="EMBL" id="CAJVPQ010022214">
    <property type="protein sequence ID" value="CAG8760148.1"/>
    <property type="molecule type" value="Genomic_DNA"/>
</dbReference>
<keyword evidence="2" id="KW-1185">Reference proteome</keyword>
<dbReference type="AlphaFoldDB" id="A0A9N9J159"/>
<sequence length="89" mass="9964">METDNRDFIVVPRPSPHACAATIGKSAKDLPTPKIIKDLNNSYVLKKPYKALWRCINSTLLNTVQRYGKACGLSISSELISSRILKKKF</sequence>
<name>A0A9N9J159_9GLOM</name>
<feature type="non-terminal residue" evidence="1">
    <location>
        <position position="1"/>
    </location>
</feature>
<reference evidence="1" key="1">
    <citation type="submission" date="2021-06" db="EMBL/GenBank/DDBJ databases">
        <authorList>
            <person name="Kallberg Y."/>
            <person name="Tangrot J."/>
            <person name="Rosling A."/>
        </authorList>
    </citation>
    <scope>NUCLEOTIDE SEQUENCE</scope>
    <source>
        <strain evidence="1">UK204</strain>
    </source>
</reference>